<comment type="caution">
    <text evidence="8">The sequence shown here is derived from an EMBL/GenBank/DDBJ whole genome shotgun (WGS) entry which is preliminary data.</text>
</comment>
<reference evidence="8" key="1">
    <citation type="submission" date="2021-01" db="EMBL/GenBank/DDBJ databases">
        <authorList>
            <person name="Zahm M."/>
            <person name="Roques C."/>
            <person name="Cabau C."/>
            <person name="Klopp C."/>
            <person name="Donnadieu C."/>
            <person name="Jouanno E."/>
            <person name="Lampietro C."/>
            <person name="Louis A."/>
            <person name="Herpin A."/>
            <person name="Echchiki A."/>
            <person name="Berthelot C."/>
            <person name="Parey E."/>
            <person name="Roest-Crollius H."/>
            <person name="Braasch I."/>
            <person name="Postlethwait J."/>
            <person name="Bobe J."/>
            <person name="Montfort J."/>
            <person name="Bouchez O."/>
            <person name="Begum T."/>
            <person name="Mejri S."/>
            <person name="Adams A."/>
            <person name="Chen W.-J."/>
            <person name="Guiguen Y."/>
        </authorList>
    </citation>
    <scope>NUCLEOTIDE SEQUENCE</scope>
    <source>
        <tissue evidence="8">Blood</tissue>
    </source>
</reference>
<keyword evidence="9" id="KW-1185">Reference proteome</keyword>
<evidence type="ECO:0000256" key="2">
    <source>
        <dbReference type="ARBA" id="ARBA00012255"/>
    </source>
</evidence>
<feature type="active site" evidence="4">
    <location>
        <position position="353"/>
    </location>
</feature>
<dbReference type="InterPro" id="IPR007724">
    <property type="entry name" value="Poly_GlycHdrlase"/>
</dbReference>
<evidence type="ECO:0000259" key="6">
    <source>
        <dbReference type="Pfam" id="PF05028"/>
    </source>
</evidence>
<dbReference type="Pfam" id="PF20811">
    <property type="entry name" value="PARG_cat_N"/>
    <property type="match status" value="1"/>
</dbReference>
<feature type="active site" evidence="4">
    <location>
        <position position="371"/>
    </location>
</feature>
<organism evidence="8 9">
    <name type="scientific">Albula goreensis</name>
    <dbReference type="NCBI Taxonomy" id="1534307"/>
    <lineage>
        <taxon>Eukaryota</taxon>
        <taxon>Metazoa</taxon>
        <taxon>Chordata</taxon>
        <taxon>Craniata</taxon>
        <taxon>Vertebrata</taxon>
        <taxon>Euteleostomi</taxon>
        <taxon>Actinopterygii</taxon>
        <taxon>Neopterygii</taxon>
        <taxon>Teleostei</taxon>
        <taxon>Albuliformes</taxon>
        <taxon>Albulidae</taxon>
        <taxon>Albula</taxon>
    </lineage>
</organism>
<feature type="compositionally biased region" description="Basic and acidic residues" evidence="5">
    <location>
        <begin position="78"/>
        <end position="96"/>
    </location>
</feature>
<dbReference type="EC" id="3.2.1.143" evidence="2"/>
<evidence type="ECO:0000256" key="5">
    <source>
        <dbReference type="SAM" id="MobiDB-lite"/>
    </source>
</evidence>
<gene>
    <name evidence="8" type="ORF">AGOR_G00015820</name>
</gene>
<evidence type="ECO:0000313" key="9">
    <source>
        <dbReference type="Proteomes" id="UP000829720"/>
    </source>
</evidence>
<feature type="domain" description="PARG catalytic Macro" evidence="6">
    <location>
        <begin position="322"/>
        <end position="525"/>
    </location>
</feature>
<evidence type="ECO:0000256" key="3">
    <source>
        <dbReference type="ARBA" id="ARBA00022801"/>
    </source>
</evidence>
<feature type="region of interest" description="Disordered" evidence="5">
    <location>
        <begin position="1"/>
        <end position="96"/>
    </location>
</feature>
<feature type="compositionally biased region" description="Polar residues" evidence="5">
    <location>
        <begin position="68"/>
        <end position="77"/>
    </location>
</feature>
<evidence type="ECO:0000313" key="8">
    <source>
        <dbReference type="EMBL" id="KAI1905403.1"/>
    </source>
</evidence>
<proteinExistence type="inferred from homology"/>
<feature type="domain" description="PARG helical" evidence="7">
    <location>
        <begin position="258"/>
        <end position="315"/>
    </location>
</feature>
<sequence>MVQRETCPPHKRKEVEAKEDSSDVSRKNREQGEMWGIMTGNQSPVSKKRSSSSSDPPTGNLIEFGGEPSTSKASTWDSTRDAKPKDPEEPEGGGEKSEFRCCLLEELNRVPGCAMHLGPLSFSDQHTVLVNVAELNNVGRIKAQGGQNMWDGHFVKMPYAVESTVTKTVFLLTEKQQRWETIRKHLGSLAKSKSVTPLEVEKAIKKYNPKYEGLWTFDGLHHFFKVLHDSEKPTYSRTLSRIAELALGCLIAAKRTFRCSDVGRAEYCNYPTINFQSLFAKWSDRKEQKFRAIFHYFQVVTEESTVPRGLVTFSRCHMSPFTDWRSCTALLPKLYITSEGLIEKDGQGMLQVDFACNMVGGGVLGNGLVQEEILFLINPELIVARLFTEKLGDNDCLKITGSQQYSKYTGYSDKFQWTGPHEDKTPRDEWQRRHRQIVAIDALHLKYPKEQYNVRNVCRELNKAYCGFKGEDDTHPDYYPAIATGNWGCGAFGGDPKLKALIQLMAAAEARRDVAYFTFGDKHLQMEILRMHNFLKTNGITVGRLYKSLEGFCEEIRIHEKQPSDLYSFIRSYLEKHKSKN</sequence>
<dbReference type="GO" id="GO:0005634">
    <property type="term" value="C:nucleus"/>
    <property type="evidence" value="ECO:0007669"/>
    <property type="project" value="TreeGrafter"/>
</dbReference>
<keyword evidence="3" id="KW-0378">Hydrolase</keyword>
<dbReference type="PANTHER" id="PTHR12837:SF9">
    <property type="entry name" value="POLY(ADP-RIBOSE) GLYCOHYDROLASE"/>
    <property type="match status" value="1"/>
</dbReference>
<comment type="similarity">
    <text evidence="1">Belongs to the poly(ADP-ribose) glycohydrolase family.</text>
</comment>
<dbReference type="GO" id="GO:0006282">
    <property type="term" value="P:regulation of DNA repair"/>
    <property type="evidence" value="ECO:0007669"/>
    <property type="project" value="InterPro"/>
</dbReference>
<dbReference type="GO" id="GO:0005975">
    <property type="term" value="P:carbohydrate metabolic process"/>
    <property type="evidence" value="ECO:0007669"/>
    <property type="project" value="InterPro"/>
</dbReference>
<dbReference type="GO" id="GO:0009225">
    <property type="term" value="P:nucleotide-sugar metabolic process"/>
    <property type="evidence" value="ECO:0007669"/>
    <property type="project" value="TreeGrafter"/>
</dbReference>
<evidence type="ECO:0000256" key="4">
    <source>
        <dbReference type="PIRSR" id="PIRSR607724-1"/>
    </source>
</evidence>
<dbReference type="AlphaFoldDB" id="A0A8T3E8I6"/>
<dbReference type="EMBL" id="JAERUA010000001">
    <property type="protein sequence ID" value="KAI1905403.1"/>
    <property type="molecule type" value="Genomic_DNA"/>
</dbReference>
<dbReference type="Proteomes" id="UP000829720">
    <property type="component" value="Unassembled WGS sequence"/>
</dbReference>
<dbReference type="GO" id="GO:0005737">
    <property type="term" value="C:cytoplasm"/>
    <property type="evidence" value="ECO:0007669"/>
    <property type="project" value="TreeGrafter"/>
</dbReference>
<accession>A0A8T3E8I6</accession>
<evidence type="ECO:0000259" key="7">
    <source>
        <dbReference type="Pfam" id="PF20811"/>
    </source>
</evidence>
<dbReference type="GO" id="GO:1990966">
    <property type="term" value="P:ATP generation from poly-ADP-D-ribose"/>
    <property type="evidence" value="ECO:0007669"/>
    <property type="project" value="TreeGrafter"/>
</dbReference>
<feature type="active site" evidence="4">
    <location>
        <position position="372"/>
    </location>
</feature>
<dbReference type="InterPro" id="IPR048362">
    <property type="entry name" value="PARG_helical"/>
</dbReference>
<dbReference type="OrthoDB" id="1937899at2759"/>
<dbReference type="GO" id="GO:0004649">
    <property type="term" value="F:poly(ADP-ribose) glycohydrolase activity"/>
    <property type="evidence" value="ECO:0007669"/>
    <property type="project" value="UniProtKB-EC"/>
</dbReference>
<name>A0A8T3E8I6_9TELE</name>
<evidence type="ECO:0000256" key="1">
    <source>
        <dbReference type="ARBA" id="ARBA00009545"/>
    </source>
</evidence>
<dbReference type="PANTHER" id="PTHR12837">
    <property type="entry name" value="POLY ADP-RIBOSE GLYCOHYDROLASE"/>
    <property type="match status" value="1"/>
</dbReference>
<protein>
    <recommendedName>
        <fullName evidence="2">poly(ADP-ribose) glycohydrolase</fullName>
        <ecNumber evidence="2">3.2.1.143</ecNumber>
    </recommendedName>
</protein>
<dbReference type="Pfam" id="PF05028">
    <property type="entry name" value="PARG_cat_C"/>
    <property type="match status" value="1"/>
</dbReference>
<feature type="compositionally biased region" description="Basic and acidic residues" evidence="5">
    <location>
        <begin position="13"/>
        <end position="32"/>
    </location>
</feature>
<dbReference type="InterPro" id="IPR046372">
    <property type="entry name" value="PARG_cat_C"/>
</dbReference>